<evidence type="ECO:0000256" key="5">
    <source>
        <dbReference type="SAM" id="MobiDB-lite"/>
    </source>
</evidence>
<dbReference type="PANTHER" id="PTHR22940">
    <property type="entry name" value="TIMEOUT/TIMELESS-2"/>
    <property type="match status" value="1"/>
</dbReference>
<keyword evidence="4" id="KW-0131">Cell cycle</keyword>
<gene>
    <name evidence="7" type="ORF">RDB_LOCUS89367</name>
</gene>
<dbReference type="PANTHER" id="PTHR22940:SF4">
    <property type="entry name" value="PROTEIN TIMELESS HOMOLOG"/>
    <property type="match status" value="1"/>
</dbReference>
<dbReference type="EMBL" id="CAJNJQ010001838">
    <property type="protein sequence ID" value="CAE7152061.1"/>
    <property type="molecule type" value="Genomic_DNA"/>
</dbReference>
<dbReference type="InterPro" id="IPR006906">
    <property type="entry name" value="Timeless_N"/>
</dbReference>
<dbReference type="GO" id="GO:0000076">
    <property type="term" value="P:DNA replication checkpoint signaling"/>
    <property type="evidence" value="ECO:0007669"/>
    <property type="project" value="TreeGrafter"/>
</dbReference>
<sequence length="196" mass="21646">MSSDEGDAIDISSSESDSESPENLEQKPTTEPTRKDILGPVVHSTVAALGGVETDTATGVIRYVLGDDCLGCLRDLKKLWRKDDTDDERTVARLFWETRVLENDLVPILVETAGGDVVGDKRAVACADVISAMTWPIDIAAELKELDEQLDEKTDYATLILAQLHYKEAIARPEVIKALQNIMMPCFAKDKRQVTR</sequence>
<evidence type="ECO:0000256" key="2">
    <source>
        <dbReference type="ARBA" id="ARBA00022880"/>
    </source>
</evidence>
<comment type="subcellular location">
    <subcellularLocation>
        <location evidence="1">Nucleus</location>
    </subcellularLocation>
</comment>
<accession>A0A8H3DYL7</accession>
<proteinExistence type="predicted"/>
<organism evidence="7 8">
    <name type="scientific">Rhizoctonia solani</name>
    <dbReference type="NCBI Taxonomy" id="456999"/>
    <lineage>
        <taxon>Eukaryota</taxon>
        <taxon>Fungi</taxon>
        <taxon>Dikarya</taxon>
        <taxon>Basidiomycota</taxon>
        <taxon>Agaricomycotina</taxon>
        <taxon>Agaricomycetes</taxon>
        <taxon>Cantharellales</taxon>
        <taxon>Ceratobasidiaceae</taxon>
        <taxon>Rhizoctonia</taxon>
    </lineage>
</organism>
<name>A0A8H3DYL7_9AGAM</name>
<dbReference type="InterPro" id="IPR044998">
    <property type="entry name" value="Timeless"/>
</dbReference>
<dbReference type="GO" id="GO:0043111">
    <property type="term" value="P:replication fork arrest"/>
    <property type="evidence" value="ECO:0007669"/>
    <property type="project" value="TreeGrafter"/>
</dbReference>
<evidence type="ECO:0000256" key="1">
    <source>
        <dbReference type="ARBA" id="ARBA00004123"/>
    </source>
</evidence>
<dbReference type="GO" id="GO:0003677">
    <property type="term" value="F:DNA binding"/>
    <property type="evidence" value="ECO:0007669"/>
    <property type="project" value="TreeGrafter"/>
</dbReference>
<protein>
    <recommendedName>
        <fullName evidence="6">Timeless N-terminal domain-containing protein</fullName>
    </recommendedName>
</protein>
<evidence type="ECO:0000256" key="4">
    <source>
        <dbReference type="ARBA" id="ARBA00023306"/>
    </source>
</evidence>
<feature type="region of interest" description="Disordered" evidence="5">
    <location>
        <begin position="1"/>
        <end position="37"/>
    </location>
</feature>
<evidence type="ECO:0000313" key="7">
    <source>
        <dbReference type="EMBL" id="CAE7152061.1"/>
    </source>
</evidence>
<evidence type="ECO:0000256" key="3">
    <source>
        <dbReference type="ARBA" id="ARBA00023242"/>
    </source>
</evidence>
<evidence type="ECO:0000259" key="6">
    <source>
        <dbReference type="Pfam" id="PF04821"/>
    </source>
</evidence>
<dbReference type="GO" id="GO:0031298">
    <property type="term" value="C:replication fork protection complex"/>
    <property type="evidence" value="ECO:0007669"/>
    <property type="project" value="TreeGrafter"/>
</dbReference>
<feature type="domain" description="Timeless N-terminal" evidence="6">
    <location>
        <begin position="62"/>
        <end position="193"/>
    </location>
</feature>
<dbReference type="GO" id="GO:0006281">
    <property type="term" value="P:DNA repair"/>
    <property type="evidence" value="ECO:0007669"/>
    <property type="project" value="TreeGrafter"/>
</dbReference>
<comment type="caution">
    <text evidence="7">The sequence shown here is derived from an EMBL/GenBank/DDBJ whole genome shotgun (WGS) entry which is preliminary data.</text>
</comment>
<reference evidence="7" key="1">
    <citation type="submission" date="2021-01" db="EMBL/GenBank/DDBJ databases">
        <authorList>
            <person name="Kaushik A."/>
        </authorList>
    </citation>
    <scope>NUCLEOTIDE SEQUENCE</scope>
    <source>
        <strain evidence="7">AG5</strain>
    </source>
</reference>
<dbReference type="Proteomes" id="UP000663827">
    <property type="component" value="Unassembled WGS sequence"/>
</dbReference>
<dbReference type="Pfam" id="PF04821">
    <property type="entry name" value="TIMELESS"/>
    <property type="match status" value="1"/>
</dbReference>
<keyword evidence="3" id="KW-0539">Nucleus</keyword>
<dbReference type="AlphaFoldDB" id="A0A8H3DYL7"/>
<keyword evidence="2" id="KW-0236">DNA replication inhibitor</keyword>
<evidence type="ECO:0000313" key="8">
    <source>
        <dbReference type="Proteomes" id="UP000663827"/>
    </source>
</evidence>